<dbReference type="EMBL" id="JAAPAO010002049">
    <property type="protein sequence ID" value="KAF4648328.1"/>
    <property type="molecule type" value="Genomic_DNA"/>
</dbReference>
<gene>
    <name evidence="2" type="ORF">FOL47_003417</name>
</gene>
<comment type="caution">
    <text evidence="2">The sequence shown here is derived from an EMBL/GenBank/DDBJ whole genome shotgun (WGS) entry which is preliminary data.</text>
</comment>
<reference evidence="2 3" key="1">
    <citation type="submission" date="2020-04" db="EMBL/GenBank/DDBJ databases">
        <title>Perkinsus chesapeaki whole genome sequence.</title>
        <authorList>
            <person name="Bogema D.R."/>
        </authorList>
    </citation>
    <scope>NUCLEOTIDE SEQUENCE [LARGE SCALE GENOMIC DNA]</scope>
    <source>
        <strain evidence="2">ATCC PRA-425</strain>
    </source>
</reference>
<feature type="region of interest" description="Disordered" evidence="1">
    <location>
        <begin position="24"/>
        <end position="57"/>
    </location>
</feature>
<evidence type="ECO:0000313" key="3">
    <source>
        <dbReference type="Proteomes" id="UP000591131"/>
    </source>
</evidence>
<proteinExistence type="predicted"/>
<dbReference type="Proteomes" id="UP000591131">
    <property type="component" value="Unassembled WGS sequence"/>
</dbReference>
<feature type="non-terminal residue" evidence="2">
    <location>
        <position position="1"/>
    </location>
</feature>
<protein>
    <submittedName>
        <fullName evidence="2">Uncharacterized protein</fullName>
    </submittedName>
</protein>
<sequence>SLLPAQLCDAADLPLVVSAEKLVAKRGDRSAAVTRQSTRPSSVPVENHEKHASRDEE</sequence>
<name>A0A7J6KMJ1_PERCH</name>
<organism evidence="2 3">
    <name type="scientific">Perkinsus chesapeaki</name>
    <name type="common">Clam parasite</name>
    <name type="synonym">Perkinsus andrewsi</name>
    <dbReference type="NCBI Taxonomy" id="330153"/>
    <lineage>
        <taxon>Eukaryota</taxon>
        <taxon>Sar</taxon>
        <taxon>Alveolata</taxon>
        <taxon>Perkinsozoa</taxon>
        <taxon>Perkinsea</taxon>
        <taxon>Perkinsida</taxon>
        <taxon>Perkinsidae</taxon>
        <taxon>Perkinsus</taxon>
    </lineage>
</organism>
<evidence type="ECO:0000313" key="2">
    <source>
        <dbReference type="EMBL" id="KAF4648328.1"/>
    </source>
</evidence>
<accession>A0A7J6KMJ1</accession>
<dbReference type="AlphaFoldDB" id="A0A7J6KMJ1"/>
<feature type="non-terminal residue" evidence="2">
    <location>
        <position position="57"/>
    </location>
</feature>
<evidence type="ECO:0000256" key="1">
    <source>
        <dbReference type="SAM" id="MobiDB-lite"/>
    </source>
</evidence>
<keyword evidence="3" id="KW-1185">Reference proteome</keyword>
<feature type="compositionally biased region" description="Basic and acidic residues" evidence="1">
    <location>
        <begin position="46"/>
        <end position="57"/>
    </location>
</feature>